<proteinExistence type="predicted"/>
<keyword evidence="4" id="KW-1185">Reference proteome</keyword>
<protein>
    <submittedName>
        <fullName evidence="3">Uncharacterized protein</fullName>
    </submittedName>
</protein>
<dbReference type="Proteomes" id="UP000528945">
    <property type="component" value="Unassembled WGS sequence"/>
</dbReference>
<keyword evidence="2" id="KW-0732">Signal</keyword>
<feature type="region of interest" description="Disordered" evidence="1">
    <location>
        <begin position="162"/>
        <end position="185"/>
    </location>
</feature>
<dbReference type="AlphaFoldDB" id="A0AAW3TNK2"/>
<evidence type="ECO:0000256" key="2">
    <source>
        <dbReference type="SAM" id="SignalP"/>
    </source>
</evidence>
<evidence type="ECO:0000256" key="1">
    <source>
        <dbReference type="SAM" id="MobiDB-lite"/>
    </source>
</evidence>
<gene>
    <name evidence="3" type="ORF">GGR47_000482</name>
</gene>
<feature type="signal peptide" evidence="2">
    <location>
        <begin position="1"/>
        <end position="23"/>
    </location>
</feature>
<name>A0AAW3TNK2_9SPHN</name>
<dbReference type="RefSeq" id="WP_147034830.1">
    <property type="nucleotide sequence ID" value="NZ_JACIDB010000001.1"/>
</dbReference>
<feature type="chain" id="PRO_5043800575" evidence="2">
    <location>
        <begin position="24"/>
        <end position="185"/>
    </location>
</feature>
<evidence type="ECO:0000313" key="3">
    <source>
        <dbReference type="EMBL" id="MBB3874266.1"/>
    </source>
</evidence>
<evidence type="ECO:0000313" key="4">
    <source>
        <dbReference type="Proteomes" id="UP000528945"/>
    </source>
</evidence>
<sequence>MDMLATAASILGLIAAASLQTSAQSETLNQLEAQLSQQDASLREISRETISLHAQRIEIDRSLELRREEAQSLRTRFPRLTVSDTFNTQQFVSELQAEEQRLRQDKADTLYAILLVRNEQVCTSLRDIEQTAGRVQQSPDWARMTLEERSAVRAAVVQAREQAYSNGDPCKPAARPSMSSSMIDD</sequence>
<dbReference type="EMBL" id="JACIDB010000001">
    <property type="protein sequence ID" value="MBB3874266.1"/>
    <property type="molecule type" value="Genomic_DNA"/>
</dbReference>
<reference evidence="3 4" key="1">
    <citation type="submission" date="2020-08" db="EMBL/GenBank/DDBJ databases">
        <title>Genomic Encyclopedia of Type Strains, Phase IV (KMG-IV): sequencing the most valuable type-strain genomes for metagenomic binning, comparative biology and taxonomic classification.</title>
        <authorList>
            <person name="Goeker M."/>
        </authorList>
    </citation>
    <scope>NUCLEOTIDE SEQUENCE [LARGE SCALE GENOMIC DNA]</scope>
    <source>
        <strain evidence="3 4">DSM 15581</strain>
    </source>
</reference>
<comment type="caution">
    <text evidence="3">The sequence shown here is derived from an EMBL/GenBank/DDBJ whole genome shotgun (WGS) entry which is preliminary data.</text>
</comment>
<organism evidence="3 4">
    <name type="scientific">Sphingomonas aquatilis</name>
    <dbReference type="NCBI Taxonomy" id="93063"/>
    <lineage>
        <taxon>Bacteria</taxon>
        <taxon>Pseudomonadati</taxon>
        <taxon>Pseudomonadota</taxon>
        <taxon>Alphaproteobacteria</taxon>
        <taxon>Sphingomonadales</taxon>
        <taxon>Sphingomonadaceae</taxon>
        <taxon>Sphingomonas</taxon>
    </lineage>
</organism>
<accession>A0AAW3TNK2</accession>